<protein>
    <recommendedName>
        <fullName evidence="4">Helicase ATP-binding domain-containing protein</fullName>
    </recommendedName>
</protein>
<keyword evidence="1" id="KW-0378">Hydrolase</keyword>
<evidence type="ECO:0000256" key="3">
    <source>
        <dbReference type="SAM" id="MobiDB-lite"/>
    </source>
</evidence>
<dbReference type="GO" id="GO:0003676">
    <property type="term" value="F:nucleic acid binding"/>
    <property type="evidence" value="ECO:0007669"/>
    <property type="project" value="InterPro"/>
</dbReference>
<feature type="region of interest" description="Disordered" evidence="3">
    <location>
        <begin position="248"/>
        <end position="288"/>
    </location>
</feature>
<keyword evidence="2" id="KW-0347">Helicase</keyword>
<dbReference type="GO" id="GO:0016787">
    <property type="term" value="F:hydrolase activity"/>
    <property type="evidence" value="ECO:0007669"/>
    <property type="project" value="UniProtKB-KW"/>
</dbReference>
<feature type="compositionally biased region" description="Basic residues" evidence="3">
    <location>
        <begin position="144"/>
        <end position="156"/>
    </location>
</feature>
<comment type="caution">
    <text evidence="5">The sequence shown here is derived from an EMBL/GenBank/DDBJ whole genome shotgun (WGS) entry which is preliminary data.</text>
</comment>
<dbReference type="InterPro" id="IPR014001">
    <property type="entry name" value="Helicase_ATP-bd"/>
</dbReference>
<organism evidence="5 6">
    <name type="scientific">Triparma laevis f. longispina</name>
    <dbReference type="NCBI Taxonomy" id="1714387"/>
    <lineage>
        <taxon>Eukaryota</taxon>
        <taxon>Sar</taxon>
        <taxon>Stramenopiles</taxon>
        <taxon>Ochrophyta</taxon>
        <taxon>Bolidophyceae</taxon>
        <taxon>Parmales</taxon>
        <taxon>Triparmaceae</taxon>
        <taxon>Triparma</taxon>
    </lineage>
</organism>
<accession>A0A9W7F8Z5</accession>
<dbReference type="GO" id="GO:0005524">
    <property type="term" value="F:ATP binding"/>
    <property type="evidence" value="ECO:0007669"/>
    <property type="project" value="InterPro"/>
</dbReference>
<dbReference type="GO" id="GO:0005737">
    <property type="term" value="C:cytoplasm"/>
    <property type="evidence" value="ECO:0007669"/>
    <property type="project" value="TreeGrafter"/>
</dbReference>
<feature type="compositionally biased region" description="Basic and acidic residues" evidence="3">
    <location>
        <begin position="742"/>
        <end position="767"/>
    </location>
</feature>
<feature type="compositionally biased region" description="Polar residues" evidence="3">
    <location>
        <begin position="134"/>
        <end position="143"/>
    </location>
</feature>
<reference evidence="6" key="1">
    <citation type="journal article" date="2023" name="Commun. Biol.">
        <title>Genome analysis of Parmales, the sister group of diatoms, reveals the evolutionary specialization of diatoms from phago-mixotrophs to photoautotrophs.</title>
        <authorList>
            <person name="Ban H."/>
            <person name="Sato S."/>
            <person name="Yoshikawa S."/>
            <person name="Yamada K."/>
            <person name="Nakamura Y."/>
            <person name="Ichinomiya M."/>
            <person name="Sato N."/>
            <person name="Blanc-Mathieu R."/>
            <person name="Endo H."/>
            <person name="Kuwata A."/>
            <person name="Ogata H."/>
        </authorList>
    </citation>
    <scope>NUCLEOTIDE SEQUENCE [LARGE SCALE GENOMIC DNA]</scope>
    <source>
        <strain evidence="6">NIES 3700</strain>
    </source>
</reference>
<feature type="region of interest" description="Disordered" evidence="3">
    <location>
        <begin position="1"/>
        <end position="45"/>
    </location>
</feature>
<dbReference type="GO" id="GO:0004386">
    <property type="term" value="F:helicase activity"/>
    <property type="evidence" value="ECO:0007669"/>
    <property type="project" value="UniProtKB-KW"/>
</dbReference>
<dbReference type="Proteomes" id="UP001165122">
    <property type="component" value="Unassembled WGS sequence"/>
</dbReference>
<dbReference type="OrthoDB" id="64767at2759"/>
<sequence length="1264" mass="140778">MSQYNGVSLPTREPAQNPTEAPSMTSPPIPTSSDEDPPLLDDNLSLDPVSVVRTYDRYWIDRRSVQYTSGFKKEYDFALKKATRTNKVSSAIPLILRDMGPPPGSVFDPRVVWEKEKPAYLAKLKGEAAAALTPTGSTPAQRQPRTKTKKGSNKKATKAELIAQNSKRLEKKSHAKDSEKMENNNCLESLQNSTVETGVGKLQRMLKMLHITAAEFEAGGGAGEEEIFDILWALEKIPAFTQASEELALEKQRRKTEKKETKKNKEASSKSSSSKSKKSKSPVPPPALSENAEALKFLYESNDYKDSVKFARKLLQKRADIVNFQLTNMSDRLPPLSKYNRTFKLEEWQCQVLSAIDDKRSTIVSAPTSSGKTLLSTYTCANIDPSSTVLFVLPSEVLVWQVAATYYQFFEGNVTLCTDSIVFQDQGGKAQVYIGTPRALETALTKARGIAGQEMAGEREFMILDGGFSFAYLVLDEVHTLNGPEGDALQRIVRATNCPVLALSATIGNATQLREWFQLVRDEHLSIMGSFVIAGNRDEVLGVEHVARFINLQRYVVVKDATSSSTSLQKLHPVAAMTASRLSSTQDTSLISALSMTPGDLISLYHKMKEFPGLLCDEDSPDKFFFPQEGETSNKEKQISLPQTKLYENKLKELLIDFATSDPDNYENLRHSFDPPPLEKIDSLDISDELYGVVTELKEKKLLPAVAFQLSTFGAFHMFKTLLKSLEVAQNAKYPEFRNELRQKAKEKSQMRKVADGKAEKTNKKDGEDDAQAGFDEADMSLEDIFQPHPSFVLSPANSHLSLQEIKGIREAMEKAGEKLDENHALIRGLRRGIAIYTNEVGFACYRRQVQILSQRGKLAVVFSDEALAYGVNMPFRSCVFCGDMGPALTPLIAQQMQGRAGRRGMDVQGNIVYLGMEWDTIENLMLGQISNVTGSNPHYPLIALQRALAMSNDPDDANFVHGKSTTSSTFETALLQMAKAQNCVPTVSEENIVHMTNAPLAAFCGIEATPNYYDVSKEIIRQLEYVDADMQLTSDHNVLSMVWELSVEYPAESVNLAASLPSFYRHFVANQRRSSLNIGDQNAFMAAFLQIIDRVPCADESVSLQRYLKVEVEERTGKLIDESGKELFVDIHADISLLKAKVEAFSLPAEAEEEKLKLILGCLEVDVGDVGDVGVPLDSGVYELLRTKQQGFEADVSIARRNELKSRLFRFGEILRVFNNNIQQPHSKYRELAAYSNKCFTAVRYSLMDILTQLTNQDDECEI</sequence>
<dbReference type="Pfam" id="PF00270">
    <property type="entry name" value="DEAD"/>
    <property type="match status" value="1"/>
</dbReference>
<feature type="compositionally biased region" description="Polar residues" evidence="3">
    <location>
        <begin position="1"/>
        <end position="20"/>
    </location>
</feature>
<dbReference type="PANTHER" id="PTHR44533:SF4">
    <property type="entry name" value="DEAD_H RNA HELICASE, PUTATIVE-RELATED"/>
    <property type="match status" value="1"/>
</dbReference>
<evidence type="ECO:0000259" key="4">
    <source>
        <dbReference type="PROSITE" id="PS51192"/>
    </source>
</evidence>
<dbReference type="PANTHER" id="PTHR44533">
    <property type="entry name" value="DEAD/H RNA HELICASE, PUTATIVE-RELATED"/>
    <property type="match status" value="1"/>
</dbReference>
<keyword evidence="6" id="KW-1185">Reference proteome</keyword>
<proteinExistence type="predicted"/>
<feature type="compositionally biased region" description="Basic and acidic residues" evidence="3">
    <location>
        <begin position="257"/>
        <end position="268"/>
    </location>
</feature>
<evidence type="ECO:0000256" key="2">
    <source>
        <dbReference type="ARBA" id="ARBA00022806"/>
    </source>
</evidence>
<dbReference type="AlphaFoldDB" id="A0A9W7F8Z5"/>
<feature type="domain" description="Helicase ATP-binding" evidence="4">
    <location>
        <begin position="353"/>
        <end position="525"/>
    </location>
</feature>
<gene>
    <name evidence="5" type="ORF">TrLO_g3417</name>
</gene>
<dbReference type="InterPro" id="IPR027417">
    <property type="entry name" value="P-loop_NTPase"/>
</dbReference>
<dbReference type="EMBL" id="BRXW01000108">
    <property type="protein sequence ID" value="GMI07076.1"/>
    <property type="molecule type" value="Genomic_DNA"/>
</dbReference>
<evidence type="ECO:0000313" key="5">
    <source>
        <dbReference type="EMBL" id="GMI07076.1"/>
    </source>
</evidence>
<name>A0A9W7F8Z5_9STRA</name>
<keyword evidence="2" id="KW-0067">ATP-binding</keyword>
<keyword evidence="2" id="KW-0547">Nucleotide-binding</keyword>
<dbReference type="SMART" id="SM00487">
    <property type="entry name" value="DEXDc"/>
    <property type="match status" value="1"/>
</dbReference>
<evidence type="ECO:0000256" key="1">
    <source>
        <dbReference type="ARBA" id="ARBA00022801"/>
    </source>
</evidence>
<dbReference type="InterPro" id="IPR011545">
    <property type="entry name" value="DEAD/DEAH_box_helicase_dom"/>
</dbReference>
<evidence type="ECO:0000313" key="6">
    <source>
        <dbReference type="Proteomes" id="UP001165122"/>
    </source>
</evidence>
<dbReference type="SUPFAM" id="SSF52540">
    <property type="entry name" value="P-loop containing nucleoside triphosphate hydrolases"/>
    <property type="match status" value="2"/>
</dbReference>
<feature type="region of interest" description="Disordered" evidence="3">
    <location>
        <begin position="742"/>
        <end position="772"/>
    </location>
</feature>
<dbReference type="PROSITE" id="PS51192">
    <property type="entry name" value="HELICASE_ATP_BIND_1"/>
    <property type="match status" value="1"/>
</dbReference>
<feature type="region of interest" description="Disordered" evidence="3">
    <location>
        <begin position="130"/>
        <end position="185"/>
    </location>
</feature>
<dbReference type="InterPro" id="IPR052431">
    <property type="entry name" value="SKI2_subfamily_helicases"/>
</dbReference>
<dbReference type="Gene3D" id="3.40.50.300">
    <property type="entry name" value="P-loop containing nucleotide triphosphate hydrolases"/>
    <property type="match status" value="2"/>
</dbReference>